<gene>
    <name evidence="1" type="ORF">UK23_24275</name>
</gene>
<accession>A0A0F0GTY0</accession>
<dbReference type="AlphaFoldDB" id="A0A0F0GTY0"/>
<sequence length="68" mass="7573">MRKTLESLSDKLLGVFVAKADVGAGCPPDPYYKHCYCRERSDFRQRCSQNGACKEFCGPCTVFRTCGA</sequence>
<dbReference type="Proteomes" id="UP000033393">
    <property type="component" value="Unassembled WGS sequence"/>
</dbReference>
<dbReference type="PATRIC" id="fig|68170.10.peg.6172"/>
<keyword evidence="2" id="KW-1185">Reference proteome</keyword>
<organism evidence="1 2">
    <name type="scientific">Lentzea aerocolonigenes</name>
    <name type="common">Lechevalieria aerocolonigenes</name>
    <name type="synonym">Saccharothrix aerocolonigenes</name>
    <dbReference type="NCBI Taxonomy" id="68170"/>
    <lineage>
        <taxon>Bacteria</taxon>
        <taxon>Bacillati</taxon>
        <taxon>Actinomycetota</taxon>
        <taxon>Actinomycetes</taxon>
        <taxon>Pseudonocardiales</taxon>
        <taxon>Pseudonocardiaceae</taxon>
        <taxon>Lentzea</taxon>
    </lineage>
</organism>
<name>A0A0F0GTY0_LENAE</name>
<comment type="caution">
    <text evidence="1">The sequence shown here is derived from an EMBL/GenBank/DDBJ whole genome shotgun (WGS) entry which is preliminary data.</text>
</comment>
<dbReference type="OrthoDB" id="4333478at2"/>
<dbReference type="RefSeq" id="WP_045313922.1">
    <property type="nucleotide sequence ID" value="NZ_JYJG01000187.1"/>
</dbReference>
<dbReference type="STRING" id="68170.GCA_000974445_00449"/>
<dbReference type="EMBL" id="JYJG01000187">
    <property type="protein sequence ID" value="KJK46031.1"/>
    <property type="molecule type" value="Genomic_DNA"/>
</dbReference>
<protein>
    <submittedName>
        <fullName evidence="1">Uncharacterized protein</fullName>
    </submittedName>
</protein>
<reference evidence="1 2" key="1">
    <citation type="submission" date="2015-02" db="EMBL/GenBank/DDBJ databases">
        <authorList>
            <person name="Ju K.-S."/>
            <person name="Doroghazi J.R."/>
            <person name="Metcalf W."/>
        </authorList>
    </citation>
    <scope>NUCLEOTIDE SEQUENCE [LARGE SCALE GENOMIC DNA]</scope>
    <source>
        <strain evidence="1 2">NRRL B-16140</strain>
    </source>
</reference>
<evidence type="ECO:0000313" key="2">
    <source>
        <dbReference type="Proteomes" id="UP000033393"/>
    </source>
</evidence>
<evidence type="ECO:0000313" key="1">
    <source>
        <dbReference type="EMBL" id="KJK46031.1"/>
    </source>
</evidence>
<proteinExistence type="predicted"/>